<dbReference type="HOGENOM" id="CLU_019382_1_0_1"/>
<keyword evidence="2" id="KW-1185">Reference proteome</keyword>
<dbReference type="InterPro" id="IPR012340">
    <property type="entry name" value="NA-bd_OB-fold"/>
</dbReference>
<dbReference type="OMA" id="VEFTARC"/>
<dbReference type="eggNOG" id="KOG0987">
    <property type="taxonomic scope" value="Eukaryota"/>
</dbReference>
<dbReference type="EnsemblPlants" id="Bo9g156060.1">
    <property type="protein sequence ID" value="Bo9g156060.1"/>
    <property type="gene ID" value="Bo9g156060"/>
</dbReference>
<dbReference type="Gene3D" id="2.40.50.140">
    <property type="entry name" value="Nucleic acid-binding proteins"/>
    <property type="match status" value="1"/>
</dbReference>
<reference evidence="1" key="2">
    <citation type="submission" date="2015-03" db="UniProtKB">
        <authorList>
            <consortium name="EnsemblPlants"/>
        </authorList>
    </citation>
    <scope>IDENTIFICATION</scope>
</reference>
<organism evidence="1 2">
    <name type="scientific">Brassica oleracea var. oleracea</name>
    <dbReference type="NCBI Taxonomy" id="109376"/>
    <lineage>
        <taxon>Eukaryota</taxon>
        <taxon>Viridiplantae</taxon>
        <taxon>Streptophyta</taxon>
        <taxon>Embryophyta</taxon>
        <taxon>Tracheophyta</taxon>
        <taxon>Spermatophyta</taxon>
        <taxon>Magnoliopsida</taxon>
        <taxon>eudicotyledons</taxon>
        <taxon>Gunneridae</taxon>
        <taxon>Pentapetalae</taxon>
        <taxon>rosids</taxon>
        <taxon>malvids</taxon>
        <taxon>Brassicales</taxon>
        <taxon>Brassicaceae</taxon>
        <taxon>Brassiceae</taxon>
        <taxon>Brassica</taxon>
    </lineage>
</organism>
<dbReference type="Proteomes" id="UP000032141">
    <property type="component" value="Chromosome C9"/>
</dbReference>
<reference evidence="1 2" key="1">
    <citation type="journal article" date="2014" name="Genome Biol.">
        <title>Transcriptome and methylome profiling reveals relics of genome dominance in the mesopolyploid Brassica oleracea.</title>
        <authorList>
            <person name="Parkin I.A."/>
            <person name="Koh C."/>
            <person name="Tang H."/>
            <person name="Robinson S.J."/>
            <person name="Kagale S."/>
            <person name="Clarke W.E."/>
            <person name="Town C.D."/>
            <person name="Nixon J."/>
            <person name="Krishnakumar V."/>
            <person name="Bidwell S.L."/>
            <person name="Denoeud F."/>
            <person name="Belcram H."/>
            <person name="Links M.G."/>
            <person name="Just J."/>
            <person name="Clarke C."/>
            <person name="Bender T."/>
            <person name="Huebert T."/>
            <person name="Mason A.S."/>
            <person name="Pires J.C."/>
            <person name="Barker G."/>
            <person name="Moore J."/>
            <person name="Walley P.G."/>
            <person name="Manoli S."/>
            <person name="Batley J."/>
            <person name="Edwards D."/>
            <person name="Nelson M.N."/>
            <person name="Wang X."/>
            <person name="Paterson A.H."/>
            <person name="King G."/>
            <person name="Bancroft I."/>
            <person name="Chalhoub B."/>
            <person name="Sharpe A.G."/>
        </authorList>
    </citation>
    <scope>NUCLEOTIDE SEQUENCE</scope>
    <source>
        <strain evidence="1 2">cv. TO1000</strain>
    </source>
</reference>
<dbReference type="Gramene" id="Bo9g156060.1">
    <property type="protein sequence ID" value="Bo9g156060.1"/>
    <property type="gene ID" value="Bo9g156060"/>
</dbReference>
<dbReference type="PANTHER" id="PTHR47165">
    <property type="entry name" value="OS03G0429900 PROTEIN"/>
    <property type="match status" value="1"/>
</dbReference>
<evidence type="ECO:0000313" key="1">
    <source>
        <dbReference type="EnsemblPlants" id="Bo9g156060.1"/>
    </source>
</evidence>
<accession>A0A0D3EEF1</accession>
<proteinExistence type="predicted"/>
<dbReference type="AlphaFoldDB" id="A0A0D3EEF1"/>
<dbReference type="PANTHER" id="PTHR47165:SF4">
    <property type="entry name" value="OS03G0429900 PROTEIN"/>
    <property type="match status" value="1"/>
</dbReference>
<protein>
    <recommendedName>
        <fullName evidence="3">DUF223 domain-containing protein</fullName>
    </recommendedName>
</protein>
<sequence length="246" mass="27277">MASSDVVVAHSAFDSMLSALEYLPSSSSVVCYVFGTLRTLRNRVNSWESRCSSLMRRFIPAGCSPYYRPLLKAGSVVRVSRFEVARCTNMYKITDHPFVIRFIPQTTIDEVVANAPVMNVEKFMIRKFDPLQALANTNLELPDVVGQIQSVQGSDLTAAGVMSRVVVRLMIEPMVVVYLSLWDDAASMFRGLISSGDRTQSVMVVTTVNPKIFGGNMYLNSTPATKFYFDPALQAIVEFTASQKIT</sequence>
<evidence type="ECO:0000313" key="2">
    <source>
        <dbReference type="Proteomes" id="UP000032141"/>
    </source>
</evidence>
<dbReference type="CDD" id="cd04480">
    <property type="entry name" value="RPA1_DBD_A_like"/>
    <property type="match status" value="1"/>
</dbReference>
<name>A0A0D3EEF1_BRAOL</name>
<evidence type="ECO:0008006" key="3">
    <source>
        <dbReference type="Google" id="ProtNLM"/>
    </source>
</evidence>